<dbReference type="InterPro" id="IPR000515">
    <property type="entry name" value="MetI-like"/>
</dbReference>
<dbReference type="InterPro" id="IPR035906">
    <property type="entry name" value="MetI-like_sf"/>
</dbReference>
<keyword evidence="5 7" id="KW-1133">Transmembrane helix</keyword>
<dbReference type="Gene3D" id="1.10.3720.10">
    <property type="entry name" value="MetI-like"/>
    <property type="match status" value="1"/>
</dbReference>
<comment type="subcellular location">
    <subcellularLocation>
        <location evidence="1 7">Cell membrane</location>
        <topology evidence="1 7">Multi-pass membrane protein</topology>
    </subcellularLocation>
</comment>
<dbReference type="EMBL" id="FNVO01000003">
    <property type="protein sequence ID" value="SEG10901.1"/>
    <property type="molecule type" value="Genomic_DNA"/>
</dbReference>
<keyword evidence="4 7" id="KW-0812">Transmembrane</keyword>
<dbReference type="InterPro" id="IPR051393">
    <property type="entry name" value="ABC_transporter_permease"/>
</dbReference>
<keyword evidence="11" id="KW-1185">Reference proteome</keyword>
<accession>A0A1H5XGN6</accession>
<evidence type="ECO:0000256" key="5">
    <source>
        <dbReference type="ARBA" id="ARBA00022989"/>
    </source>
</evidence>
<evidence type="ECO:0000256" key="1">
    <source>
        <dbReference type="ARBA" id="ARBA00004651"/>
    </source>
</evidence>
<dbReference type="GO" id="GO:0055085">
    <property type="term" value="P:transmembrane transport"/>
    <property type="evidence" value="ECO:0007669"/>
    <property type="project" value="InterPro"/>
</dbReference>
<feature type="transmembrane region" description="Helical" evidence="7">
    <location>
        <begin position="238"/>
        <end position="259"/>
    </location>
</feature>
<evidence type="ECO:0000256" key="4">
    <source>
        <dbReference type="ARBA" id="ARBA00022692"/>
    </source>
</evidence>
<keyword evidence="6 7" id="KW-0472">Membrane</keyword>
<sequence>MGLDVRPTPTRRRAKAGVPGPPPPRATWRARLSRLDVRFSPYALISPFYLVFIVFGAFPLLFTLWMSLRDRELASGKDEYVGLRNYTDLMSDSDFLNSVLNTLGMFAIATVPQLLLALLLANALNRRLRASTLFRVGALVPLITSTVAVAVVFTQLFDTDYGLVNWLFGLVGIDPISWQSDRWWSWIAISIMVDWRWTGYNALIFLAAMQAIPHDLYEAAAIDGASRRRQFWQITVPMLRPTILFTTIVSTIGGLQLFTEPVLFDNGRMDGGSTHQFQTVAMYMFDSAFTSDDYGYGAAVAWMIFLLIIAFSLLNFMFVRRMGGVK</sequence>
<evidence type="ECO:0000259" key="9">
    <source>
        <dbReference type="PROSITE" id="PS50928"/>
    </source>
</evidence>
<dbReference type="PANTHER" id="PTHR30193">
    <property type="entry name" value="ABC TRANSPORTER PERMEASE PROTEIN"/>
    <property type="match status" value="1"/>
</dbReference>
<evidence type="ECO:0000256" key="3">
    <source>
        <dbReference type="ARBA" id="ARBA00022475"/>
    </source>
</evidence>
<evidence type="ECO:0000256" key="2">
    <source>
        <dbReference type="ARBA" id="ARBA00022448"/>
    </source>
</evidence>
<evidence type="ECO:0000313" key="11">
    <source>
        <dbReference type="Proteomes" id="UP000236723"/>
    </source>
</evidence>
<name>A0A1H5XGN6_9ACTN</name>
<gene>
    <name evidence="10" type="ORF">SAMN04489712_103245</name>
</gene>
<feature type="transmembrane region" description="Helical" evidence="7">
    <location>
        <begin position="39"/>
        <end position="65"/>
    </location>
</feature>
<keyword evidence="3" id="KW-1003">Cell membrane</keyword>
<comment type="similarity">
    <text evidence="7">Belongs to the binding-protein-dependent transport system permease family.</text>
</comment>
<proteinExistence type="inferred from homology"/>
<dbReference type="RefSeq" id="WP_103937195.1">
    <property type="nucleotide sequence ID" value="NZ_FNVO01000003.1"/>
</dbReference>
<feature type="transmembrane region" description="Helical" evidence="7">
    <location>
        <begin position="294"/>
        <end position="318"/>
    </location>
</feature>
<evidence type="ECO:0000256" key="6">
    <source>
        <dbReference type="ARBA" id="ARBA00023136"/>
    </source>
</evidence>
<protein>
    <submittedName>
        <fullName evidence="10">Cellobiose ABC transporter membrane protein</fullName>
    </submittedName>
</protein>
<evidence type="ECO:0000256" key="7">
    <source>
        <dbReference type="RuleBase" id="RU363032"/>
    </source>
</evidence>
<dbReference type="Proteomes" id="UP000236723">
    <property type="component" value="Unassembled WGS sequence"/>
</dbReference>
<feature type="transmembrane region" description="Helical" evidence="7">
    <location>
        <begin position="99"/>
        <end position="121"/>
    </location>
</feature>
<feature type="region of interest" description="Disordered" evidence="8">
    <location>
        <begin position="1"/>
        <end position="23"/>
    </location>
</feature>
<dbReference type="OrthoDB" id="4319190at2"/>
<dbReference type="PROSITE" id="PS50928">
    <property type="entry name" value="ABC_TM1"/>
    <property type="match status" value="1"/>
</dbReference>
<dbReference type="Pfam" id="PF00528">
    <property type="entry name" value="BPD_transp_1"/>
    <property type="match status" value="1"/>
</dbReference>
<keyword evidence="2 7" id="KW-0813">Transport</keyword>
<reference evidence="11" key="1">
    <citation type="submission" date="2016-10" db="EMBL/GenBank/DDBJ databases">
        <authorList>
            <person name="Varghese N."/>
            <person name="Submissions S."/>
        </authorList>
    </citation>
    <scope>NUCLEOTIDE SEQUENCE [LARGE SCALE GENOMIC DNA]</scope>
    <source>
        <strain evidence="11">DSM 43163</strain>
    </source>
</reference>
<evidence type="ECO:0000256" key="8">
    <source>
        <dbReference type="SAM" id="MobiDB-lite"/>
    </source>
</evidence>
<feature type="transmembrane region" description="Helical" evidence="7">
    <location>
        <begin position="183"/>
        <end position="208"/>
    </location>
</feature>
<organism evidence="10 11">
    <name type="scientific">Thermomonospora echinospora</name>
    <dbReference type="NCBI Taxonomy" id="1992"/>
    <lineage>
        <taxon>Bacteria</taxon>
        <taxon>Bacillati</taxon>
        <taxon>Actinomycetota</taxon>
        <taxon>Actinomycetes</taxon>
        <taxon>Streptosporangiales</taxon>
        <taxon>Thermomonosporaceae</taxon>
        <taxon>Thermomonospora</taxon>
    </lineage>
</organism>
<dbReference type="AlphaFoldDB" id="A0A1H5XGN6"/>
<feature type="transmembrane region" description="Helical" evidence="7">
    <location>
        <begin position="133"/>
        <end position="157"/>
    </location>
</feature>
<dbReference type="GO" id="GO:0005886">
    <property type="term" value="C:plasma membrane"/>
    <property type="evidence" value="ECO:0007669"/>
    <property type="project" value="UniProtKB-SubCell"/>
</dbReference>
<dbReference type="CDD" id="cd06261">
    <property type="entry name" value="TM_PBP2"/>
    <property type="match status" value="1"/>
</dbReference>
<evidence type="ECO:0000313" key="10">
    <source>
        <dbReference type="EMBL" id="SEG10901.1"/>
    </source>
</evidence>
<feature type="domain" description="ABC transmembrane type-1" evidence="9">
    <location>
        <begin position="99"/>
        <end position="315"/>
    </location>
</feature>
<dbReference type="PANTHER" id="PTHR30193:SF37">
    <property type="entry name" value="INNER MEMBRANE ABC TRANSPORTER PERMEASE PROTEIN YCJO"/>
    <property type="match status" value="1"/>
</dbReference>
<dbReference type="SUPFAM" id="SSF161098">
    <property type="entry name" value="MetI-like"/>
    <property type="match status" value="1"/>
</dbReference>